<reference evidence="7 8" key="1">
    <citation type="submission" date="2012-11" db="EMBL/GenBank/DDBJ databases">
        <title>Genome assembly of Thiorhodococcus sp. AK35.</title>
        <authorList>
            <person name="Nupur N."/>
            <person name="Khatri I."/>
            <person name="Subramanian S."/>
            <person name="Pinnaka A."/>
        </authorList>
    </citation>
    <scope>NUCLEOTIDE SEQUENCE [LARGE SCALE GENOMIC DNA]</scope>
    <source>
        <strain evidence="7 8">AK35</strain>
    </source>
</reference>
<dbReference type="OrthoDB" id="9782855at2"/>
<dbReference type="EMBL" id="AONC01000082">
    <property type="protein sequence ID" value="EXJ13192.1"/>
    <property type="molecule type" value="Genomic_DNA"/>
</dbReference>
<dbReference type="PANTHER" id="PTHR43667">
    <property type="entry name" value="CYCLOPROPANE-FATTY-ACYL-PHOSPHOLIPID SYNTHASE"/>
    <property type="match status" value="1"/>
</dbReference>
<dbReference type="Pfam" id="PF25371">
    <property type="entry name" value="DUF7884"/>
    <property type="match status" value="1"/>
</dbReference>
<protein>
    <submittedName>
        <fullName evidence="7">Cyclopropane-fatty-acyl-phospholipid synthase</fullName>
    </submittedName>
</protein>
<dbReference type="AlphaFoldDB" id="W9VAW6"/>
<evidence type="ECO:0000313" key="7">
    <source>
        <dbReference type="EMBL" id="EXJ13192.1"/>
    </source>
</evidence>
<dbReference type="PIRSF" id="PIRSF003085">
    <property type="entry name" value="CMAS"/>
    <property type="match status" value="1"/>
</dbReference>
<evidence type="ECO:0000259" key="6">
    <source>
        <dbReference type="Pfam" id="PF25371"/>
    </source>
</evidence>
<evidence type="ECO:0000256" key="3">
    <source>
        <dbReference type="ARBA" id="ARBA00022679"/>
    </source>
</evidence>
<dbReference type="Pfam" id="PF02353">
    <property type="entry name" value="CMAS"/>
    <property type="match status" value="1"/>
</dbReference>
<dbReference type="GO" id="GO:0008610">
    <property type="term" value="P:lipid biosynthetic process"/>
    <property type="evidence" value="ECO:0007669"/>
    <property type="project" value="InterPro"/>
</dbReference>
<dbReference type="Proteomes" id="UP000019460">
    <property type="component" value="Unassembled WGS sequence"/>
</dbReference>
<dbReference type="PANTHER" id="PTHR43667:SF1">
    <property type="entry name" value="CYCLOPROPANE-FATTY-ACYL-PHOSPHOLIPID SYNTHASE"/>
    <property type="match status" value="1"/>
</dbReference>
<organism evidence="7 8">
    <name type="scientific">Imhoffiella purpurea</name>
    <dbReference type="NCBI Taxonomy" id="1249627"/>
    <lineage>
        <taxon>Bacteria</taxon>
        <taxon>Pseudomonadati</taxon>
        <taxon>Pseudomonadota</taxon>
        <taxon>Gammaproteobacteria</taxon>
        <taxon>Chromatiales</taxon>
        <taxon>Chromatiaceae</taxon>
        <taxon>Imhoffiella</taxon>
    </lineage>
</organism>
<dbReference type="PATRIC" id="fig|1249627.3.peg.4062"/>
<dbReference type="InterPro" id="IPR057206">
    <property type="entry name" value="DUF7884"/>
</dbReference>
<comment type="caution">
    <text evidence="7">The sequence shown here is derived from an EMBL/GenBank/DDBJ whole genome shotgun (WGS) entry which is preliminary data.</text>
</comment>
<evidence type="ECO:0000256" key="4">
    <source>
        <dbReference type="ARBA" id="ARBA00022691"/>
    </source>
</evidence>
<evidence type="ECO:0000256" key="5">
    <source>
        <dbReference type="ARBA" id="ARBA00023098"/>
    </source>
</evidence>
<dbReference type="CDD" id="cd02440">
    <property type="entry name" value="AdoMet_MTases"/>
    <property type="match status" value="1"/>
</dbReference>
<dbReference type="Gene3D" id="3.40.50.150">
    <property type="entry name" value="Vaccinia Virus protein VP39"/>
    <property type="match status" value="1"/>
</dbReference>
<dbReference type="InterPro" id="IPR003333">
    <property type="entry name" value="CMAS"/>
</dbReference>
<dbReference type="GO" id="GO:0032259">
    <property type="term" value="P:methylation"/>
    <property type="evidence" value="ECO:0007669"/>
    <property type="project" value="UniProtKB-KW"/>
</dbReference>
<name>W9VAW6_9GAMM</name>
<keyword evidence="8" id="KW-1185">Reference proteome</keyword>
<dbReference type="STRING" id="1249627.D779_3999"/>
<proteinExistence type="inferred from homology"/>
<comment type="similarity">
    <text evidence="1">Belongs to the CFA/CMAS family.</text>
</comment>
<sequence length="399" mass="45978">MKDAAQSAIDLMGKVDPSASFEVRFWDDDRIRVGDEEPEFVLWFKTRNALARTFGDGFLGFGESYMDEEIEVEGDFRKLFVLGHQMDFGEHSLTLPEKIRFALLFLRNQNTFGGSRRNVAHAYNLGNDFYRLFLDENMAYTCAYFHTPDDSLEQAQLNKFDHVCRKLQLAPGERLVDVGCGWGGLLIHAAQHYGITGVGATLSEPQAAFANERIRSLGLQDRIRVLHQDYREVQGRFDKLSSIGMLEHVGKKFIPTCVKQISELLEPGGLGLLHSIGNDTPYEDDPWTMKYMFPGSHVPALEQVVHDLASYKQSILDIENLRPHYALTIDHWLERFESHFDEICERFDRRFARQWRLYWLVSTTSFSHGGNRLFQILFSNGLNNDLPLTRDHIYRDTRA</sequence>
<evidence type="ECO:0000256" key="2">
    <source>
        <dbReference type="ARBA" id="ARBA00022603"/>
    </source>
</evidence>
<keyword evidence="3" id="KW-0808">Transferase</keyword>
<evidence type="ECO:0000313" key="8">
    <source>
        <dbReference type="Proteomes" id="UP000019460"/>
    </source>
</evidence>
<dbReference type="SUPFAM" id="SSF53335">
    <property type="entry name" value="S-adenosyl-L-methionine-dependent methyltransferases"/>
    <property type="match status" value="1"/>
</dbReference>
<dbReference type="RefSeq" id="WP_043757837.1">
    <property type="nucleotide sequence ID" value="NZ_AONC01000082.1"/>
</dbReference>
<dbReference type="eggNOG" id="COG2230">
    <property type="taxonomic scope" value="Bacteria"/>
</dbReference>
<dbReference type="InterPro" id="IPR029063">
    <property type="entry name" value="SAM-dependent_MTases_sf"/>
</dbReference>
<keyword evidence="5" id="KW-0443">Lipid metabolism</keyword>
<gene>
    <name evidence="7" type="ORF">D779_3999</name>
</gene>
<accession>W9VAW6</accession>
<keyword evidence="4" id="KW-0949">S-adenosyl-L-methionine</keyword>
<feature type="domain" description="DUF7884" evidence="6">
    <location>
        <begin position="18"/>
        <end position="80"/>
    </location>
</feature>
<keyword evidence="2" id="KW-0489">Methyltransferase</keyword>
<dbReference type="InterPro" id="IPR050723">
    <property type="entry name" value="CFA/CMAS"/>
</dbReference>
<dbReference type="GO" id="GO:0008168">
    <property type="term" value="F:methyltransferase activity"/>
    <property type="evidence" value="ECO:0007669"/>
    <property type="project" value="UniProtKB-KW"/>
</dbReference>
<evidence type="ECO:0000256" key="1">
    <source>
        <dbReference type="ARBA" id="ARBA00010815"/>
    </source>
</evidence>